<dbReference type="InterPro" id="IPR001466">
    <property type="entry name" value="Beta-lactam-related"/>
</dbReference>
<name>A0A3Q9J876_9MICO</name>
<dbReference type="Gene3D" id="3.40.710.10">
    <property type="entry name" value="DD-peptidase/beta-lactamase superfamily"/>
    <property type="match status" value="1"/>
</dbReference>
<evidence type="ECO:0000313" key="2">
    <source>
        <dbReference type="EMBL" id="AZS40816.1"/>
    </source>
</evidence>
<dbReference type="PANTHER" id="PTHR43283">
    <property type="entry name" value="BETA-LACTAMASE-RELATED"/>
    <property type="match status" value="1"/>
</dbReference>
<evidence type="ECO:0000259" key="1">
    <source>
        <dbReference type="Pfam" id="PF00144"/>
    </source>
</evidence>
<dbReference type="InterPro" id="IPR012338">
    <property type="entry name" value="Beta-lactam/transpept-like"/>
</dbReference>
<dbReference type="EMBL" id="CP031422">
    <property type="protein sequence ID" value="AZS40816.1"/>
    <property type="molecule type" value="Genomic_DNA"/>
</dbReference>
<dbReference type="SUPFAM" id="SSF56601">
    <property type="entry name" value="beta-lactamase/transpeptidase-like"/>
    <property type="match status" value="1"/>
</dbReference>
<gene>
    <name evidence="2" type="ORF">CVS54_02160</name>
</gene>
<reference evidence="2 3" key="1">
    <citation type="submission" date="2018-08" db="EMBL/GenBank/DDBJ databases">
        <title>Microbacterium oxydans strain HG3.</title>
        <authorList>
            <person name="ORTET P."/>
        </authorList>
    </citation>
    <scope>NUCLEOTIDE SEQUENCE [LARGE SCALE GENOMIC DNA]</scope>
    <source>
        <strain evidence="2 3">HG3</strain>
    </source>
</reference>
<dbReference type="Pfam" id="PF00144">
    <property type="entry name" value="Beta-lactamase"/>
    <property type="match status" value="1"/>
</dbReference>
<dbReference type="PANTHER" id="PTHR43283:SF7">
    <property type="entry name" value="BETA-LACTAMASE-RELATED DOMAIN-CONTAINING PROTEIN"/>
    <property type="match status" value="1"/>
</dbReference>
<accession>A0A3Q9J876</accession>
<organism evidence="2 3">
    <name type="scientific">Microbacterium oxydans</name>
    <dbReference type="NCBI Taxonomy" id="82380"/>
    <lineage>
        <taxon>Bacteria</taxon>
        <taxon>Bacillati</taxon>
        <taxon>Actinomycetota</taxon>
        <taxon>Actinomycetes</taxon>
        <taxon>Micrococcales</taxon>
        <taxon>Microbacteriaceae</taxon>
        <taxon>Microbacterium</taxon>
    </lineage>
</organism>
<dbReference type="AlphaFoldDB" id="A0A3Q9J876"/>
<feature type="domain" description="Beta-lactamase-related" evidence="1">
    <location>
        <begin position="33"/>
        <end position="263"/>
    </location>
</feature>
<protein>
    <recommendedName>
        <fullName evidence="1">Beta-lactamase-related domain-containing protein</fullName>
    </recommendedName>
</protein>
<dbReference type="InterPro" id="IPR050789">
    <property type="entry name" value="Diverse_Enzym_Activities"/>
</dbReference>
<sequence length="291" mass="31721">MSRAQTVRDRIVERIEETGFGAHGLHVRIATESAEHRWTDDVREDVHSIAKGVCVLAAGMAADEGAVSLDVPVGIYLPDFELGDGVEDVTLRDLLSMTSGIDLPWSETLLTDWPDLAREFLRRPSGGRSFQYSNASTYTAMAALGARVGDVGEYLDARLFRPLGIDDVEWERSPQGRIAAGGGLPLRTDELARLGLLIRERGAWEGRQLISSGWIDAMHTEWRVAGENAGYDRYALAGWGGPGPAWRLHGAYGQLLIFLDDAVVTITADDHFGADAIAAYAVETLTSTREP</sequence>
<dbReference type="KEGG" id="moy:CVS54_02160"/>
<dbReference type="Proteomes" id="UP000274841">
    <property type="component" value="Chromosome"/>
</dbReference>
<dbReference type="RefSeq" id="WP_046748301.1">
    <property type="nucleotide sequence ID" value="NZ_CP031422.1"/>
</dbReference>
<proteinExistence type="predicted"/>
<evidence type="ECO:0000313" key="3">
    <source>
        <dbReference type="Proteomes" id="UP000274841"/>
    </source>
</evidence>